<feature type="region of interest" description="Disordered" evidence="1">
    <location>
        <begin position="504"/>
        <end position="525"/>
    </location>
</feature>
<dbReference type="PANTHER" id="PTHR35046:SF9">
    <property type="entry name" value="RNA-DIRECTED DNA POLYMERASE"/>
    <property type="match status" value="1"/>
</dbReference>
<evidence type="ECO:0000259" key="2">
    <source>
        <dbReference type="SMART" id="SM00343"/>
    </source>
</evidence>
<dbReference type="Gene3D" id="3.30.420.10">
    <property type="entry name" value="Ribonuclease H-like superfamily/Ribonuclease H"/>
    <property type="match status" value="1"/>
</dbReference>
<dbReference type="InterPro" id="IPR005162">
    <property type="entry name" value="Retrotrans_gag_dom"/>
</dbReference>
<dbReference type="InterPro" id="IPR001878">
    <property type="entry name" value="Znf_CCHC"/>
</dbReference>
<feature type="domain" description="CCHC-type" evidence="2">
    <location>
        <begin position="154"/>
        <end position="170"/>
    </location>
</feature>
<organism evidence="3 4">
    <name type="scientific">Mucuna pruriens</name>
    <name type="common">Velvet bean</name>
    <name type="synonym">Dolichos pruriens</name>
    <dbReference type="NCBI Taxonomy" id="157652"/>
    <lineage>
        <taxon>Eukaryota</taxon>
        <taxon>Viridiplantae</taxon>
        <taxon>Streptophyta</taxon>
        <taxon>Embryophyta</taxon>
        <taxon>Tracheophyta</taxon>
        <taxon>Spermatophyta</taxon>
        <taxon>Magnoliopsida</taxon>
        <taxon>eudicotyledons</taxon>
        <taxon>Gunneridae</taxon>
        <taxon>Pentapetalae</taxon>
        <taxon>rosids</taxon>
        <taxon>fabids</taxon>
        <taxon>Fabales</taxon>
        <taxon>Fabaceae</taxon>
        <taxon>Papilionoideae</taxon>
        <taxon>50 kb inversion clade</taxon>
        <taxon>NPAAA clade</taxon>
        <taxon>indigoferoid/millettioid clade</taxon>
        <taxon>Phaseoleae</taxon>
        <taxon>Mucuna</taxon>
    </lineage>
</organism>
<proteinExistence type="predicted"/>
<evidence type="ECO:0000313" key="4">
    <source>
        <dbReference type="Proteomes" id="UP000257109"/>
    </source>
</evidence>
<dbReference type="Pfam" id="PF03732">
    <property type="entry name" value="Retrotrans_gag"/>
    <property type="match status" value="1"/>
</dbReference>
<evidence type="ECO:0000256" key="1">
    <source>
        <dbReference type="SAM" id="MobiDB-lite"/>
    </source>
</evidence>
<keyword evidence="4" id="KW-1185">Reference proteome</keyword>
<dbReference type="PANTHER" id="PTHR35046">
    <property type="entry name" value="ZINC KNUCKLE (CCHC-TYPE) FAMILY PROTEIN"/>
    <property type="match status" value="1"/>
</dbReference>
<gene>
    <name evidence="3" type="ORF">CR513_30616</name>
</gene>
<feature type="compositionally biased region" description="Basic and acidic residues" evidence="1">
    <location>
        <begin position="274"/>
        <end position="303"/>
    </location>
</feature>
<feature type="non-terminal residue" evidence="3">
    <location>
        <position position="1"/>
    </location>
</feature>
<reference evidence="3" key="1">
    <citation type="submission" date="2018-05" db="EMBL/GenBank/DDBJ databases">
        <title>Draft genome of Mucuna pruriens seed.</title>
        <authorList>
            <person name="Nnadi N.E."/>
            <person name="Vos R."/>
            <person name="Hasami M.H."/>
            <person name="Devisetty U.K."/>
            <person name="Aguiy J.C."/>
        </authorList>
    </citation>
    <scope>NUCLEOTIDE SEQUENCE [LARGE SCALE GENOMIC DNA]</scope>
    <source>
        <strain evidence="3">JCA_2017</strain>
    </source>
</reference>
<comment type="caution">
    <text evidence="3">The sequence shown here is derived from an EMBL/GenBank/DDBJ whole genome shotgun (WGS) entry which is preliminary data.</text>
</comment>
<accession>A0A371GBH5</accession>
<dbReference type="OrthoDB" id="1731207at2759"/>
<dbReference type="GO" id="GO:0008270">
    <property type="term" value="F:zinc ion binding"/>
    <property type="evidence" value="ECO:0007669"/>
    <property type="project" value="InterPro"/>
</dbReference>
<dbReference type="SMART" id="SM00343">
    <property type="entry name" value="ZnF_C2HC"/>
    <property type="match status" value="1"/>
</dbReference>
<dbReference type="GO" id="GO:0003676">
    <property type="term" value="F:nucleic acid binding"/>
    <property type="evidence" value="ECO:0007669"/>
    <property type="project" value="InterPro"/>
</dbReference>
<sequence>MHRNGERPIRTWEYMKSVMRKRFVSSHYHRGLHRKLQCLTQGSMSVHDYYKEMEIAMIRANVEEYRETTMTRFNGGLKKEIVDVVELQHYMEIEDLKSKSSSKFASSSISSWRSNWKNSTSVTNPKENVIVKYSNAPPKGKIDIDTPYRSRDIKCFKCQGVRHISSQCPNKRAMIMMDNGEVESESSSDDEMSPLEDCSDVEVAEPVDGIVPVTRCALSIQPKKDGDVEQLSFAIGNYKNEVLYDVVPMELKITLAPLSPKQVFVDQIKMRKARECEKSKEEESERTKEKSKQKNERSKSKKGDSKKKKQMSCFARESEIKRAFFSNQPMLVLMYNDTYVQDVFSTEVPSDFPSIRGMEHHIVLNLGAAFLNRLTSILGRMLVSSWEECLSHLEFAYNRTIQFTSYSPFKVVYGFNSLIPLDILTLPTNEHANLDGKQKAEFVRELHAKVQANIEKRNGQYARINGNVYKLDLSTAYGNVSTTFNIADLSLFVVDEEFELRTDPFEEGGDDRDPTNKVKVIYGGK</sequence>
<protein>
    <recommendedName>
        <fullName evidence="2">CCHC-type domain-containing protein</fullName>
    </recommendedName>
</protein>
<evidence type="ECO:0000313" key="3">
    <source>
        <dbReference type="EMBL" id="RDX87859.1"/>
    </source>
</evidence>
<feature type="region of interest" description="Disordered" evidence="1">
    <location>
        <begin position="274"/>
        <end position="312"/>
    </location>
</feature>
<dbReference type="EMBL" id="QJKJ01006110">
    <property type="protein sequence ID" value="RDX87859.1"/>
    <property type="molecule type" value="Genomic_DNA"/>
</dbReference>
<dbReference type="Proteomes" id="UP000257109">
    <property type="component" value="Unassembled WGS sequence"/>
</dbReference>
<dbReference type="InterPro" id="IPR036397">
    <property type="entry name" value="RNaseH_sf"/>
</dbReference>
<name>A0A371GBH5_MUCPR</name>
<dbReference type="AlphaFoldDB" id="A0A371GBH5"/>